<reference evidence="1 2" key="1">
    <citation type="submission" date="2019-11" db="EMBL/GenBank/DDBJ databases">
        <title>Metabolism of dissolved organic matter in forest soils.</title>
        <authorList>
            <person name="Cyle K.T."/>
            <person name="Wilhelm R.C."/>
            <person name="Martinez C.E."/>
        </authorList>
    </citation>
    <scope>NUCLEOTIDE SEQUENCE [LARGE SCALE GENOMIC DNA]</scope>
    <source>
        <strain evidence="1 2">5N</strain>
    </source>
</reference>
<dbReference type="Proteomes" id="UP000655523">
    <property type="component" value="Unassembled WGS sequence"/>
</dbReference>
<protein>
    <submittedName>
        <fullName evidence="1">Uncharacterized protein</fullName>
    </submittedName>
</protein>
<comment type="caution">
    <text evidence="1">The sequence shown here is derived from an EMBL/GenBank/DDBJ whole genome shotgun (WGS) entry which is preliminary data.</text>
</comment>
<sequence>MARKIPRAFETHAIGERVSSEAKVIAPPEMQLLEFSASAARPLPDSLPTSEK</sequence>
<evidence type="ECO:0000313" key="1">
    <source>
        <dbReference type="EMBL" id="NPT60838.1"/>
    </source>
</evidence>
<name>A0A972SM59_9BURK</name>
<dbReference type="EMBL" id="WOEZ01000242">
    <property type="protein sequence ID" value="NPT60838.1"/>
    <property type="molecule type" value="Genomic_DNA"/>
</dbReference>
<proteinExistence type="predicted"/>
<dbReference type="AlphaFoldDB" id="A0A972SM59"/>
<organism evidence="1 2">
    <name type="scientific">Paraburkholderia elongata</name>
    <dbReference type="NCBI Taxonomy" id="2675747"/>
    <lineage>
        <taxon>Bacteria</taxon>
        <taxon>Pseudomonadati</taxon>
        <taxon>Pseudomonadota</taxon>
        <taxon>Betaproteobacteria</taxon>
        <taxon>Burkholderiales</taxon>
        <taxon>Burkholderiaceae</taxon>
        <taxon>Paraburkholderia</taxon>
    </lineage>
</organism>
<gene>
    <name evidence="1" type="ORF">GNZ13_41415</name>
</gene>
<keyword evidence="2" id="KW-1185">Reference proteome</keyword>
<dbReference type="RefSeq" id="WP_172176104.1">
    <property type="nucleotide sequence ID" value="NZ_WOEZ01000242.1"/>
</dbReference>
<evidence type="ECO:0000313" key="2">
    <source>
        <dbReference type="Proteomes" id="UP000655523"/>
    </source>
</evidence>
<accession>A0A972SM59</accession>